<dbReference type="STRING" id="1469948.GCA_000732725_03842"/>
<dbReference type="Pfam" id="PF00501">
    <property type="entry name" value="AMP-binding"/>
    <property type="match status" value="1"/>
</dbReference>
<proteinExistence type="inferred from homology"/>
<dbReference type="InterPro" id="IPR036736">
    <property type="entry name" value="ACP-like_sf"/>
</dbReference>
<gene>
    <name evidence="3" type="ORF">EDD76_108156</name>
</gene>
<dbReference type="PANTHER" id="PTHR22754:SF32">
    <property type="entry name" value="DISCO-INTERACTING PROTEIN 2"/>
    <property type="match status" value="1"/>
</dbReference>
<keyword evidence="3" id="KW-0436">Ligase</keyword>
<dbReference type="SUPFAM" id="SSF56801">
    <property type="entry name" value="Acetyl-CoA synthetase-like"/>
    <property type="match status" value="1"/>
</dbReference>
<dbReference type="OrthoDB" id="9778383at2"/>
<sequence length="650" mass="74292">MFDSLIDMMSSNKSEDIGITFILSEEKEKFVSYNALYEKALRLLYVLQSKGIKPGEKIIIQIEDQEKYIYSLWACIMGGIIPVPLSTAITDEQMSRIFRVYNLFDYPYLLTSDDIFEIIKRFKENASSEIIGQFDLKRVLFYDEIDTADEKGTIHNANIDDVALIMFSSGSTGEPKGVKTTHRNILVTNEDLVEKFNVDSSDVSLHWMPLTHMVGIVFCHLFPIMTATPQYLMDKRVYFRFPKLWFNKICEHRATILLTANFGMKYLMSKIDQNEKHEWDFSHIKLITVGGEPLSIPLVNSFISSFEKYRIKRSMISPVYGVTEAMVVACVSQEKTINTYFLDRGSLSIGSLIKENPQDGISFVGLGTPPRRCKVRICDNEDRLLEDEKVGHIQVGGPNVSPGYYKPNDDAFTADGWYRSGDVGFIKDEEVVITGRAKEMIIVNMVNYYLFDIEMVIEKVDSSLVGNIAACGIQDKTSMEDEVLVFMQYEGDEIHFSELATKIRYSVKSKVGLDLKYIIPLKELPRTAVGKVNRVILKNIFLDGKFDEIINKLNQDHIDNKGELKNKQNEADIRENLVRIIKSVLEIENVNLTDNIFELGAKSLTVMSLSVEIEDFFNVLIDIRSIYERPMIEDICNSIQHLITEKEKIS</sequence>
<dbReference type="PROSITE" id="PS00455">
    <property type="entry name" value="AMP_BINDING"/>
    <property type="match status" value="1"/>
</dbReference>
<dbReference type="InterPro" id="IPR042099">
    <property type="entry name" value="ANL_N_sf"/>
</dbReference>
<dbReference type="InterPro" id="IPR020845">
    <property type="entry name" value="AMP-binding_CS"/>
</dbReference>
<dbReference type="PANTHER" id="PTHR22754">
    <property type="entry name" value="DISCO-INTERACTING PROTEIN 2 DIP2 -RELATED"/>
    <property type="match status" value="1"/>
</dbReference>
<feature type="domain" description="Carrier" evidence="2">
    <location>
        <begin position="568"/>
        <end position="643"/>
    </location>
</feature>
<comment type="similarity">
    <text evidence="1">Belongs to the ATP-dependent AMP-binding enzyme family.</text>
</comment>
<dbReference type="InterPro" id="IPR045851">
    <property type="entry name" value="AMP-bd_C_sf"/>
</dbReference>
<evidence type="ECO:0000256" key="1">
    <source>
        <dbReference type="ARBA" id="ARBA00006432"/>
    </source>
</evidence>
<dbReference type="Gene3D" id="1.10.1200.10">
    <property type="entry name" value="ACP-like"/>
    <property type="match status" value="1"/>
</dbReference>
<dbReference type="RefSeq" id="WP_031392463.1">
    <property type="nucleotide sequence ID" value="NZ_JPNB01000003.1"/>
</dbReference>
<dbReference type="EMBL" id="SLUO01000008">
    <property type="protein sequence ID" value="TCL57621.1"/>
    <property type="molecule type" value="Genomic_DNA"/>
</dbReference>
<evidence type="ECO:0000313" key="3">
    <source>
        <dbReference type="EMBL" id="TCL57621.1"/>
    </source>
</evidence>
<dbReference type="Gene3D" id="3.30.300.30">
    <property type="match status" value="1"/>
</dbReference>
<dbReference type="GO" id="GO:0016874">
    <property type="term" value="F:ligase activity"/>
    <property type="evidence" value="ECO:0007669"/>
    <property type="project" value="UniProtKB-KW"/>
</dbReference>
<accession>A0A4R1QWD2</accession>
<comment type="caution">
    <text evidence="3">The sequence shown here is derived from an EMBL/GenBank/DDBJ whole genome shotgun (WGS) entry which is preliminary data.</text>
</comment>
<dbReference type="SUPFAM" id="SSF47336">
    <property type="entry name" value="ACP-like"/>
    <property type="match status" value="1"/>
</dbReference>
<evidence type="ECO:0000313" key="4">
    <source>
        <dbReference type="Proteomes" id="UP000295718"/>
    </source>
</evidence>
<dbReference type="GO" id="GO:0005886">
    <property type="term" value="C:plasma membrane"/>
    <property type="evidence" value="ECO:0007669"/>
    <property type="project" value="TreeGrafter"/>
</dbReference>
<reference evidence="3 4" key="1">
    <citation type="submission" date="2019-03" db="EMBL/GenBank/DDBJ databases">
        <title>Genomic Encyclopedia of Type Strains, Phase IV (KMG-IV): sequencing the most valuable type-strain genomes for metagenomic binning, comparative biology and taxonomic classification.</title>
        <authorList>
            <person name="Goeker M."/>
        </authorList>
    </citation>
    <scope>NUCLEOTIDE SEQUENCE [LARGE SCALE GENOMIC DNA]</scope>
    <source>
        <strain evidence="3 4">DSM 100556</strain>
    </source>
</reference>
<dbReference type="InterPro" id="IPR000873">
    <property type="entry name" value="AMP-dep_synth/lig_dom"/>
</dbReference>
<dbReference type="Pfam" id="PF00550">
    <property type="entry name" value="PP-binding"/>
    <property type="match status" value="1"/>
</dbReference>
<keyword evidence="4" id="KW-1185">Reference proteome</keyword>
<protein>
    <submittedName>
        <fullName evidence="3">Acyl-CoA synthetase (AMP-forming)/AMP-acid ligase II</fullName>
    </submittedName>
</protein>
<dbReference type="AlphaFoldDB" id="A0A4R1QWD2"/>
<evidence type="ECO:0000259" key="2">
    <source>
        <dbReference type="PROSITE" id="PS50075"/>
    </source>
</evidence>
<dbReference type="Gene3D" id="3.40.50.12780">
    <property type="entry name" value="N-terminal domain of ligase-like"/>
    <property type="match status" value="1"/>
</dbReference>
<name>A0A4R1QWD2_9FIRM</name>
<dbReference type="GO" id="GO:0006633">
    <property type="term" value="P:fatty acid biosynthetic process"/>
    <property type="evidence" value="ECO:0007669"/>
    <property type="project" value="TreeGrafter"/>
</dbReference>
<dbReference type="Proteomes" id="UP000295718">
    <property type="component" value="Unassembled WGS sequence"/>
</dbReference>
<dbReference type="InterPro" id="IPR009081">
    <property type="entry name" value="PP-bd_ACP"/>
</dbReference>
<organism evidence="3 4">
    <name type="scientific">Kineothrix alysoides</name>
    <dbReference type="NCBI Taxonomy" id="1469948"/>
    <lineage>
        <taxon>Bacteria</taxon>
        <taxon>Bacillati</taxon>
        <taxon>Bacillota</taxon>
        <taxon>Clostridia</taxon>
        <taxon>Lachnospirales</taxon>
        <taxon>Lachnospiraceae</taxon>
        <taxon>Kineothrix</taxon>
    </lineage>
</organism>
<dbReference type="PROSITE" id="PS50075">
    <property type="entry name" value="CARRIER"/>
    <property type="match status" value="1"/>
</dbReference>
<dbReference type="GO" id="GO:0070566">
    <property type="term" value="F:adenylyltransferase activity"/>
    <property type="evidence" value="ECO:0007669"/>
    <property type="project" value="TreeGrafter"/>
</dbReference>